<evidence type="ECO:0000256" key="1">
    <source>
        <dbReference type="ARBA" id="ARBA00004141"/>
    </source>
</evidence>
<organism evidence="9 10">
    <name type="scientific">Dothidotthia symphoricarpi CBS 119687</name>
    <dbReference type="NCBI Taxonomy" id="1392245"/>
    <lineage>
        <taxon>Eukaryota</taxon>
        <taxon>Fungi</taxon>
        <taxon>Dikarya</taxon>
        <taxon>Ascomycota</taxon>
        <taxon>Pezizomycotina</taxon>
        <taxon>Dothideomycetes</taxon>
        <taxon>Pleosporomycetidae</taxon>
        <taxon>Pleosporales</taxon>
        <taxon>Dothidotthiaceae</taxon>
        <taxon>Dothidotthia</taxon>
    </lineage>
</organism>
<dbReference type="OrthoDB" id="61113at2759"/>
<evidence type="ECO:0000256" key="3">
    <source>
        <dbReference type="ARBA" id="ARBA00022989"/>
    </source>
</evidence>
<feature type="transmembrane region" description="Helical" evidence="7">
    <location>
        <begin position="63"/>
        <end position="87"/>
    </location>
</feature>
<reference evidence="9" key="1">
    <citation type="journal article" date="2020" name="Stud. Mycol.">
        <title>101 Dothideomycetes genomes: a test case for predicting lifestyles and emergence of pathogens.</title>
        <authorList>
            <person name="Haridas S."/>
            <person name="Albert R."/>
            <person name="Binder M."/>
            <person name="Bloem J."/>
            <person name="Labutti K."/>
            <person name="Salamov A."/>
            <person name="Andreopoulos B."/>
            <person name="Baker S."/>
            <person name="Barry K."/>
            <person name="Bills G."/>
            <person name="Bluhm B."/>
            <person name="Cannon C."/>
            <person name="Castanera R."/>
            <person name="Culley D."/>
            <person name="Daum C."/>
            <person name="Ezra D."/>
            <person name="Gonzalez J."/>
            <person name="Henrissat B."/>
            <person name="Kuo A."/>
            <person name="Liang C."/>
            <person name="Lipzen A."/>
            <person name="Lutzoni F."/>
            <person name="Magnuson J."/>
            <person name="Mondo S."/>
            <person name="Nolan M."/>
            <person name="Ohm R."/>
            <person name="Pangilinan J."/>
            <person name="Park H.-J."/>
            <person name="Ramirez L."/>
            <person name="Alfaro M."/>
            <person name="Sun H."/>
            <person name="Tritt A."/>
            <person name="Yoshinaga Y."/>
            <person name="Zwiers L.-H."/>
            <person name="Turgeon B."/>
            <person name="Goodwin S."/>
            <person name="Spatafora J."/>
            <person name="Crous P."/>
            <person name="Grigoriev I."/>
        </authorList>
    </citation>
    <scope>NUCLEOTIDE SEQUENCE</scope>
    <source>
        <strain evidence="9">CBS 119687</strain>
    </source>
</reference>
<proteinExistence type="inferred from homology"/>
<feature type="transmembrane region" description="Helical" evidence="7">
    <location>
        <begin position="203"/>
        <end position="225"/>
    </location>
</feature>
<evidence type="ECO:0000259" key="8">
    <source>
        <dbReference type="Pfam" id="PF20684"/>
    </source>
</evidence>
<feature type="transmembrane region" description="Helical" evidence="7">
    <location>
        <begin position="278"/>
        <end position="300"/>
    </location>
</feature>
<feature type="domain" description="Rhodopsin" evidence="8">
    <location>
        <begin position="47"/>
        <end position="303"/>
    </location>
</feature>
<comment type="similarity">
    <text evidence="5">Belongs to the SAT4 family.</text>
</comment>
<keyword evidence="10" id="KW-1185">Reference proteome</keyword>
<dbReference type="GO" id="GO:0016020">
    <property type="term" value="C:membrane"/>
    <property type="evidence" value="ECO:0007669"/>
    <property type="project" value="UniProtKB-SubCell"/>
</dbReference>
<comment type="subcellular location">
    <subcellularLocation>
        <location evidence="1">Membrane</location>
        <topology evidence="1">Multi-pass membrane protein</topology>
    </subcellularLocation>
</comment>
<dbReference type="AlphaFoldDB" id="A0A6A5ZY72"/>
<name>A0A6A5ZY72_9PLEO</name>
<keyword evidence="2 7" id="KW-0812">Transmembrane</keyword>
<feature type="compositionally biased region" description="Basic and acidic residues" evidence="6">
    <location>
        <begin position="443"/>
        <end position="466"/>
    </location>
</feature>
<dbReference type="EMBL" id="ML977521">
    <property type="protein sequence ID" value="KAF2123975.1"/>
    <property type="molecule type" value="Genomic_DNA"/>
</dbReference>
<evidence type="ECO:0000256" key="2">
    <source>
        <dbReference type="ARBA" id="ARBA00022692"/>
    </source>
</evidence>
<sequence>MSGVSAYLYSDPRQNPDNANLPTINRPETILGVTITFMLIAAIAISLRLWVRFRDRTWGWDDIFLGLAVISNTTGDILVCMMTNGSLGLHFWTLDSALIISYFKDVYISNVIYCSSATLIKLAILFQYLRLFAETAASTNTSQYRLARRIIISTIVLTILWGGSFVVIAIFPCHPIEKNWNIYLEGSCFGFGSKDALVFFPTYAAHSASNMALDVLILLLPIPFLKVLRLAGKRRAGLITLFILGTVVVAVSIGRVISLVMTRAGTFPTIDMTYHTTIIYLFTVLEINIAILCASVPVFWPILTSLAFNRILVVNEVIIRVEENSKGSFSSSSQGIKLTSSDDWPDNNNGKNVGNSLPQDARSKRLNALPRVFHRSHSKLSSKRSNHEPKHSASSSIGRVIGRNPTLPRHSQDSERNLTNTAQGSHESMGDLTPNSSYDYYAELDRQHGSTTRVDKGEPGLESLLR</sequence>
<evidence type="ECO:0000313" key="10">
    <source>
        <dbReference type="Proteomes" id="UP000799771"/>
    </source>
</evidence>
<dbReference type="InterPro" id="IPR052337">
    <property type="entry name" value="SAT4-like"/>
</dbReference>
<dbReference type="RefSeq" id="XP_033518368.1">
    <property type="nucleotide sequence ID" value="XM_033662114.1"/>
</dbReference>
<evidence type="ECO:0000256" key="4">
    <source>
        <dbReference type="ARBA" id="ARBA00023136"/>
    </source>
</evidence>
<feature type="transmembrane region" description="Helical" evidence="7">
    <location>
        <begin position="150"/>
        <end position="171"/>
    </location>
</feature>
<evidence type="ECO:0000256" key="7">
    <source>
        <dbReference type="SAM" id="Phobius"/>
    </source>
</evidence>
<dbReference type="PANTHER" id="PTHR33048:SF47">
    <property type="entry name" value="INTEGRAL MEMBRANE PROTEIN-RELATED"/>
    <property type="match status" value="1"/>
</dbReference>
<feature type="region of interest" description="Disordered" evidence="6">
    <location>
        <begin position="376"/>
        <end position="466"/>
    </location>
</feature>
<keyword evidence="3 7" id="KW-1133">Transmembrane helix</keyword>
<evidence type="ECO:0000313" key="9">
    <source>
        <dbReference type="EMBL" id="KAF2123975.1"/>
    </source>
</evidence>
<gene>
    <name evidence="9" type="ORF">P153DRAFT_142057</name>
</gene>
<dbReference type="InterPro" id="IPR049326">
    <property type="entry name" value="Rhodopsin_dom_fungi"/>
</dbReference>
<feature type="transmembrane region" description="Helical" evidence="7">
    <location>
        <begin position="30"/>
        <end position="51"/>
    </location>
</feature>
<feature type="transmembrane region" description="Helical" evidence="7">
    <location>
        <begin position="237"/>
        <end position="258"/>
    </location>
</feature>
<evidence type="ECO:0000256" key="6">
    <source>
        <dbReference type="SAM" id="MobiDB-lite"/>
    </source>
</evidence>
<dbReference type="Pfam" id="PF20684">
    <property type="entry name" value="Fung_rhodopsin"/>
    <property type="match status" value="1"/>
</dbReference>
<protein>
    <recommendedName>
        <fullName evidence="8">Rhodopsin domain-containing protein</fullName>
    </recommendedName>
</protein>
<feature type="compositionally biased region" description="Polar residues" evidence="6">
    <location>
        <begin position="334"/>
        <end position="358"/>
    </location>
</feature>
<feature type="transmembrane region" description="Helical" evidence="7">
    <location>
        <begin position="107"/>
        <end position="129"/>
    </location>
</feature>
<feature type="compositionally biased region" description="Polar residues" evidence="6">
    <location>
        <begin position="417"/>
        <end position="426"/>
    </location>
</feature>
<dbReference type="Proteomes" id="UP000799771">
    <property type="component" value="Unassembled WGS sequence"/>
</dbReference>
<keyword evidence="4 7" id="KW-0472">Membrane</keyword>
<dbReference type="PANTHER" id="PTHR33048">
    <property type="entry name" value="PTH11-LIKE INTEGRAL MEMBRANE PROTEIN (AFU_ORTHOLOGUE AFUA_5G11245)"/>
    <property type="match status" value="1"/>
</dbReference>
<feature type="region of interest" description="Disordered" evidence="6">
    <location>
        <begin position="327"/>
        <end position="361"/>
    </location>
</feature>
<evidence type="ECO:0000256" key="5">
    <source>
        <dbReference type="ARBA" id="ARBA00038359"/>
    </source>
</evidence>
<accession>A0A6A5ZY72</accession>
<dbReference type="GeneID" id="54402546"/>